<keyword evidence="7" id="KW-0206">Cytoskeleton</keyword>
<feature type="compositionally biased region" description="Polar residues" evidence="12">
    <location>
        <begin position="167"/>
        <end position="186"/>
    </location>
</feature>
<evidence type="ECO:0000313" key="17">
    <source>
        <dbReference type="RefSeq" id="XP_018024631.1"/>
    </source>
</evidence>
<dbReference type="GO" id="GO:0051013">
    <property type="term" value="P:microtubule severing"/>
    <property type="evidence" value="ECO:0007669"/>
    <property type="project" value="UniProtKB-ARBA"/>
</dbReference>
<keyword evidence="2" id="KW-0963">Cytoplasm</keyword>
<accession>A0A8B7PH36</accession>
<dbReference type="Gene3D" id="1.10.8.60">
    <property type="match status" value="1"/>
</dbReference>
<gene>
    <name evidence="17" type="primary">LOC108680338</name>
</gene>
<dbReference type="SMART" id="SM00382">
    <property type="entry name" value="AAA"/>
    <property type="match status" value="1"/>
</dbReference>
<evidence type="ECO:0000256" key="12">
    <source>
        <dbReference type="SAM" id="MobiDB-lite"/>
    </source>
</evidence>
<evidence type="ECO:0000256" key="10">
    <source>
        <dbReference type="ARBA" id="ARBA00038871"/>
    </source>
</evidence>
<evidence type="ECO:0000256" key="13">
    <source>
        <dbReference type="SAM" id="Phobius"/>
    </source>
</evidence>
<comment type="catalytic activity">
    <reaction evidence="9">
        <text>n ATP + n H2O + a microtubule = n ADP + n phosphate + (n+1) alpha/beta tubulin heterodimers.</text>
        <dbReference type="EC" id="5.6.1.1"/>
    </reaction>
</comment>
<name>A0A8B7PH36_HYAAZ</name>
<evidence type="ECO:0000256" key="6">
    <source>
        <dbReference type="ARBA" id="ARBA00023136"/>
    </source>
</evidence>
<dbReference type="CDD" id="cd02679">
    <property type="entry name" value="MIT_spastin"/>
    <property type="match status" value="1"/>
</dbReference>
<proteinExistence type="inferred from homology"/>
<dbReference type="FunFam" id="3.40.50.300:FF:000093">
    <property type="entry name" value="Fidgetin-like 1"/>
    <property type="match status" value="1"/>
</dbReference>
<keyword evidence="4 11" id="KW-0547">Nucleotide-binding</keyword>
<dbReference type="SMART" id="SM00745">
    <property type="entry name" value="MIT"/>
    <property type="match status" value="1"/>
</dbReference>
<reference evidence="17" key="1">
    <citation type="submission" date="2025-08" db="UniProtKB">
        <authorList>
            <consortium name="RefSeq"/>
        </authorList>
    </citation>
    <scope>IDENTIFICATION</scope>
    <source>
        <tissue evidence="17">Whole organism</tissue>
    </source>
</reference>
<dbReference type="GeneID" id="108680338"/>
<dbReference type="InterPro" id="IPR041569">
    <property type="entry name" value="AAA_lid_3"/>
</dbReference>
<dbReference type="FunFam" id="1.20.58.80:FF:000006">
    <property type="entry name" value="Spastin"/>
    <property type="match status" value="1"/>
</dbReference>
<dbReference type="RefSeq" id="XP_018024631.1">
    <property type="nucleotide sequence ID" value="XM_018169142.2"/>
</dbReference>
<keyword evidence="6 13" id="KW-0472">Membrane</keyword>
<dbReference type="KEGG" id="hazt:108680338"/>
<dbReference type="AlphaFoldDB" id="A0A8B7PH36"/>
<dbReference type="InterPro" id="IPR015415">
    <property type="entry name" value="Spast_Vps4_C"/>
</dbReference>
<feature type="region of interest" description="Disordered" evidence="12">
    <location>
        <begin position="450"/>
        <end position="469"/>
    </location>
</feature>
<dbReference type="GO" id="GO:0031114">
    <property type="term" value="P:regulation of microtubule depolymerization"/>
    <property type="evidence" value="ECO:0007669"/>
    <property type="project" value="UniProtKB-ARBA"/>
</dbReference>
<dbReference type="Proteomes" id="UP000694843">
    <property type="component" value="Unplaced"/>
</dbReference>
<evidence type="ECO:0000256" key="3">
    <source>
        <dbReference type="ARBA" id="ARBA00022701"/>
    </source>
</evidence>
<dbReference type="PANTHER" id="PTHR23074">
    <property type="entry name" value="AAA DOMAIN-CONTAINING"/>
    <property type="match status" value="1"/>
</dbReference>
<dbReference type="Pfam" id="PF09336">
    <property type="entry name" value="Vps4_C"/>
    <property type="match status" value="1"/>
</dbReference>
<dbReference type="GO" id="GO:0000070">
    <property type="term" value="P:mitotic sister chromatid segregation"/>
    <property type="evidence" value="ECO:0007669"/>
    <property type="project" value="UniProtKB-ARBA"/>
</dbReference>
<keyword evidence="13" id="KW-0812">Transmembrane</keyword>
<dbReference type="Gene3D" id="3.40.50.300">
    <property type="entry name" value="P-loop containing nucleotide triphosphate hydrolases"/>
    <property type="match status" value="1"/>
</dbReference>
<dbReference type="PROSITE" id="PS00674">
    <property type="entry name" value="AAA"/>
    <property type="match status" value="1"/>
</dbReference>
<dbReference type="Gene3D" id="1.20.58.80">
    <property type="entry name" value="Phosphotransferase system, lactose/cellobiose-type IIA subunit"/>
    <property type="match status" value="1"/>
</dbReference>
<dbReference type="InterPro" id="IPR027417">
    <property type="entry name" value="P-loop_NTPase"/>
</dbReference>
<keyword evidence="16" id="KW-1185">Reference proteome</keyword>
<dbReference type="InterPro" id="IPR050304">
    <property type="entry name" value="MT-severing_AAA_ATPase"/>
</dbReference>
<dbReference type="EC" id="5.6.1.1" evidence="10"/>
<dbReference type="CDD" id="cd19524">
    <property type="entry name" value="RecA-like_spastin"/>
    <property type="match status" value="1"/>
</dbReference>
<feature type="domain" description="MIT" evidence="15">
    <location>
        <begin position="84"/>
        <end position="161"/>
    </location>
</feature>
<dbReference type="CTD" id="42846"/>
<evidence type="ECO:0000313" key="16">
    <source>
        <dbReference type="Proteomes" id="UP000694843"/>
    </source>
</evidence>
<evidence type="ECO:0000256" key="7">
    <source>
        <dbReference type="ARBA" id="ARBA00023212"/>
    </source>
</evidence>
<evidence type="ECO:0000256" key="11">
    <source>
        <dbReference type="RuleBase" id="RU003651"/>
    </source>
</evidence>
<keyword evidence="8" id="KW-0413">Isomerase</keyword>
<evidence type="ECO:0000256" key="5">
    <source>
        <dbReference type="ARBA" id="ARBA00022840"/>
    </source>
</evidence>
<feature type="region of interest" description="Disordered" evidence="12">
    <location>
        <begin position="163"/>
        <end position="237"/>
    </location>
</feature>
<evidence type="ECO:0000256" key="8">
    <source>
        <dbReference type="ARBA" id="ARBA00023235"/>
    </source>
</evidence>
<dbReference type="Pfam" id="PF00004">
    <property type="entry name" value="AAA"/>
    <property type="match status" value="1"/>
</dbReference>
<dbReference type="OrthoDB" id="10251136at2759"/>
<dbReference type="InterPro" id="IPR003960">
    <property type="entry name" value="ATPase_AAA_CS"/>
</dbReference>
<keyword evidence="5 11" id="KW-0067">ATP-binding</keyword>
<dbReference type="GO" id="GO:0005813">
    <property type="term" value="C:centrosome"/>
    <property type="evidence" value="ECO:0007669"/>
    <property type="project" value="UniProtKB-ARBA"/>
</dbReference>
<feature type="domain" description="AAA+ ATPase" evidence="14">
    <location>
        <begin position="298"/>
        <end position="434"/>
    </location>
</feature>
<dbReference type="InterPro" id="IPR003959">
    <property type="entry name" value="ATPase_AAA_core"/>
</dbReference>
<organism evidence="16 17">
    <name type="scientific">Hyalella azteca</name>
    <name type="common">Amphipod</name>
    <dbReference type="NCBI Taxonomy" id="294128"/>
    <lineage>
        <taxon>Eukaryota</taxon>
        <taxon>Metazoa</taxon>
        <taxon>Ecdysozoa</taxon>
        <taxon>Arthropoda</taxon>
        <taxon>Crustacea</taxon>
        <taxon>Multicrustacea</taxon>
        <taxon>Malacostraca</taxon>
        <taxon>Eumalacostraca</taxon>
        <taxon>Peracarida</taxon>
        <taxon>Amphipoda</taxon>
        <taxon>Senticaudata</taxon>
        <taxon>Talitrida</taxon>
        <taxon>Talitroidea</taxon>
        <taxon>Hyalellidae</taxon>
        <taxon>Hyalella</taxon>
    </lineage>
</organism>
<evidence type="ECO:0000256" key="4">
    <source>
        <dbReference type="ARBA" id="ARBA00022741"/>
    </source>
</evidence>
<sequence length="559" mass="61163">MFFKTHLVEVVFTLLSYFIAVLTHLYLLVGYLLKPWRSVLLDNERSVLLDDERSVLLDDERTSHSKTARIMATVVPGDPMLAKQKHHHRKAFECISKALQLDEDNEVDKSGAMAMYRRGIAELQLGVAVDVDGRGEQYDRARRLRDKMAANLAMATDRLTVLAGTKKTATTPNSTRPANQRPTFAGSSKVGPKVDSGLRRPGQTGPRAGPQQRQRAAVKEASRQQQRPGRGASPAAVSAALKGVDPRLAQVITDEILEQTTEVSWDDIAGQEVAKRALHELVILPTLRPELFTGLRAPAKGLLLFGPPGNGKTMLARAVASESCATFFNISCSTLTSKYVGEGEKLVKALFALAKELQPSFVFIDEIDSLLCERREGEHEASRRLKTQFLLEFDGVRTRNDDRVLVMGATNRPQELDAAALRRFSKRIYVSLPDCTTRRILLHKLLTKVDSSGGASGPGKSPGSGELPGCDITSEQLDKLAQLTDGYSGFDLTALAKDAALAPIRELGVEEVLSCQVSEVRKLTVADFLQSLKKVRKSVSPASLAAFQAWNAEYGDVST</sequence>
<dbReference type="Pfam" id="PF17862">
    <property type="entry name" value="AAA_lid_3"/>
    <property type="match status" value="1"/>
</dbReference>
<dbReference type="InterPro" id="IPR003593">
    <property type="entry name" value="AAA+_ATPase"/>
</dbReference>
<dbReference type="GO" id="GO:0016887">
    <property type="term" value="F:ATP hydrolysis activity"/>
    <property type="evidence" value="ECO:0007669"/>
    <property type="project" value="InterPro"/>
</dbReference>
<evidence type="ECO:0000259" key="14">
    <source>
        <dbReference type="SMART" id="SM00382"/>
    </source>
</evidence>
<evidence type="ECO:0000259" key="15">
    <source>
        <dbReference type="SMART" id="SM00745"/>
    </source>
</evidence>
<dbReference type="GO" id="GO:0008568">
    <property type="term" value="F:microtubule severing ATPase activity"/>
    <property type="evidence" value="ECO:0007669"/>
    <property type="project" value="UniProtKB-EC"/>
</dbReference>
<keyword evidence="13" id="KW-1133">Transmembrane helix</keyword>
<evidence type="ECO:0000256" key="1">
    <source>
        <dbReference type="ARBA" id="ARBA00006914"/>
    </source>
</evidence>
<dbReference type="InterPro" id="IPR007330">
    <property type="entry name" value="MIT_dom"/>
</dbReference>
<evidence type="ECO:0000256" key="9">
    <source>
        <dbReference type="ARBA" id="ARBA00036378"/>
    </source>
</evidence>
<evidence type="ECO:0000256" key="2">
    <source>
        <dbReference type="ARBA" id="ARBA00022490"/>
    </source>
</evidence>
<comment type="similarity">
    <text evidence="1 11">Belongs to the AAA ATPase family.</text>
</comment>
<dbReference type="OMA" id="KSREPML"/>
<dbReference type="GO" id="GO:0005524">
    <property type="term" value="F:ATP binding"/>
    <property type="evidence" value="ECO:0007669"/>
    <property type="project" value="UniProtKB-KW"/>
</dbReference>
<feature type="transmembrane region" description="Helical" evidence="13">
    <location>
        <begin position="12"/>
        <end position="33"/>
    </location>
</feature>
<protein>
    <recommendedName>
        <fullName evidence="10">microtubule-severing ATPase</fullName>
        <ecNumber evidence="10">5.6.1.1</ecNumber>
    </recommendedName>
</protein>
<dbReference type="PANTHER" id="PTHR23074:SF86">
    <property type="entry name" value="SPASTIN"/>
    <property type="match status" value="1"/>
</dbReference>
<keyword evidence="3" id="KW-0493">Microtubule</keyword>
<dbReference type="GO" id="GO:0005874">
    <property type="term" value="C:microtubule"/>
    <property type="evidence" value="ECO:0007669"/>
    <property type="project" value="UniProtKB-KW"/>
</dbReference>
<dbReference type="SUPFAM" id="SSF52540">
    <property type="entry name" value="P-loop containing nucleoside triphosphate hydrolases"/>
    <property type="match status" value="1"/>
</dbReference>